<dbReference type="Pfam" id="PF19493">
    <property type="entry name" value="Trypco1"/>
    <property type="match status" value="1"/>
</dbReference>
<dbReference type="EMBL" id="JAWCTQ010000029">
    <property type="protein sequence ID" value="MDT9684649.1"/>
    <property type="molecule type" value="Genomic_DNA"/>
</dbReference>
<proteinExistence type="predicted"/>
<evidence type="ECO:0000313" key="3">
    <source>
        <dbReference type="Proteomes" id="UP001250181"/>
    </source>
</evidence>
<accession>A0ABU3QQB7</accession>
<organism evidence="2 3">
    <name type="scientific">Streptomyces tamarix</name>
    <dbReference type="NCBI Taxonomy" id="3078565"/>
    <lineage>
        <taxon>Bacteria</taxon>
        <taxon>Bacillati</taxon>
        <taxon>Actinomycetota</taxon>
        <taxon>Actinomycetes</taxon>
        <taxon>Kitasatosporales</taxon>
        <taxon>Streptomycetaceae</taxon>
        <taxon>Streptomyces</taxon>
    </lineage>
</organism>
<dbReference type="Proteomes" id="UP001250181">
    <property type="component" value="Unassembled WGS sequence"/>
</dbReference>
<keyword evidence="3" id="KW-1185">Reference proteome</keyword>
<protein>
    <submittedName>
        <fullName evidence="2">CU044_2847 family protein</fullName>
    </submittedName>
</protein>
<reference evidence="2 3" key="1">
    <citation type="submission" date="2023-09" db="EMBL/GenBank/DDBJ databases">
        <title>Streptomyces sp. nov.: A antagonism against Alternaria gaisen Producing Streptochlin, Isolated from Tamarix root soil.</title>
        <authorList>
            <person name="Chen Y."/>
        </authorList>
    </citation>
    <scope>NUCLEOTIDE SEQUENCE [LARGE SCALE GENOMIC DNA]</scope>
    <source>
        <strain evidence="2 3">TRM76323</strain>
    </source>
</reference>
<dbReference type="NCBIfam" id="NF041216">
    <property type="entry name" value="CU044_2847_fam"/>
    <property type="match status" value="1"/>
</dbReference>
<gene>
    <name evidence="2" type="ORF">RND61_21700</name>
</gene>
<dbReference type="InterPro" id="IPR045794">
    <property type="entry name" value="Trypco1"/>
</dbReference>
<evidence type="ECO:0000313" key="2">
    <source>
        <dbReference type="EMBL" id="MDT9684649.1"/>
    </source>
</evidence>
<dbReference type="RefSeq" id="WP_315879704.1">
    <property type="nucleotide sequence ID" value="NZ_JAWCTQ010000029.1"/>
</dbReference>
<comment type="caution">
    <text evidence="2">The sequence shown here is derived from an EMBL/GenBank/DDBJ whole genome shotgun (WGS) entry which is preliminary data.</text>
</comment>
<feature type="domain" description="Trypsin-co-occurring" evidence="1">
    <location>
        <begin position="11"/>
        <end position="105"/>
    </location>
</feature>
<evidence type="ECO:0000259" key="1">
    <source>
        <dbReference type="Pfam" id="PF19493"/>
    </source>
</evidence>
<name>A0ABU3QQB7_9ACTN</name>
<sequence>MTQLITIEVGDDGDGTAVFEVDDGLVAVGSEGFPGESVTARAQMSLQEALDQLGPALARVFDTLRRLGPEEAAVDFGLKVGGEGGIVVAKGTTEVNFAVRLVWRRG</sequence>